<dbReference type="CDD" id="cd02440">
    <property type="entry name" value="AdoMet_MTases"/>
    <property type="match status" value="1"/>
</dbReference>
<reference evidence="12" key="2">
    <citation type="journal article" date="2003" name="Trends Biochem. Sci.">
        <title>Many paths to methyltransfer: a chronicle of convergence.</title>
        <authorList>
            <person name="Schubert H.L."/>
            <person name="Blumenthal R.M."/>
            <person name="Cheng X."/>
        </authorList>
    </citation>
    <scope>NUCLEOTIDE SEQUENCE</scope>
</reference>
<dbReference type="SUPFAM" id="SSF88697">
    <property type="entry name" value="PUA domain-like"/>
    <property type="match status" value="1"/>
</dbReference>
<dbReference type="InterPro" id="IPR015947">
    <property type="entry name" value="PUA-like_sf"/>
</dbReference>
<dbReference type="Pfam" id="PF17785">
    <property type="entry name" value="PUA_3"/>
    <property type="match status" value="1"/>
</dbReference>
<evidence type="ECO:0000313" key="11">
    <source>
        <dbReference type="Proteomes" id="UP000675920"/>
    </source>
</evidence>
<comment type="similarity">
    <text evidence="8">Belongs to the methyltransferase superfamily. RlmI family.</text>
</comment>
<proteinExistence type="inferred from homology"/>
<dbReference type="InterPro" id="IPR019614">
    <property type="entry name" value="SAM-dep_methyl-trfase"/>
</dbReference>
<feature type="compositionally biased region" description="Low complexity" evidence="9">
    <location>
        <begin position="139"/>
        <end position="148"/>
    </location>
</feature>
<feature type="domain" description="PUA" evidence="10">
    <location>
        <begin position="3"/>
        <end position="88"/>
    </location>
</feature>
<dbReference type="Gene3D" id="2.30.130.10">
    <property type="entry name" value="PUA domain"/>
    <property type="match status" value="1"/>
</dbReference>
<keyword evidence="4 12" id="KW-0489">Methyltransferase</keyword>
<dbReference type="PANTHER" id="PTHR42873:SF1">
    <property type="entry name" value="S-ADENOSYLMETHIONINE-DEPENDENT METHYLTRANSFERASE DOMAIN-CONTAINING PROTEIN"/>
    <property type="match status" value="1"/>
</dbReference>
<dbReference type="PROSITE" id="PS50890">
    <property type="entry name" value="PUA"/>
    <property type="match status" value="1"/>
</dbReference>
<dbReference type="InterPro" id="IPR029063">
    <property type="entry name" value="SAM-dependent_MTases_sf"/>
</dbReference>
<dbReference type="GO" id="GO:0006364">
    <property type="term" value="P:rRNA processing"/>
    <property type="evidence" value="ECO:0007669"/>
    <property type="project" value="UniProtKB-KW"/>
</dbReference>
<keyword evidence="5" id="KW-0808">Transferase</keyword>
<evidence type="ECO:0000313" key="12">
    <source>
        <dbReference type="RefSeq" id="WP_034412102.1"/>
    </source>
</evidence>
<dbReference type="RefSeq" id="WP_034412102.1">
    <property type="nucleotide sequence ID" value="NZ_AXWS01000019.1"/>
</dbReference>
<keyword evidence="2" id="KW-0963">Cytoplasm</keyword>
<evidence type="ECO:0000256" key="8">
    <source>
        <dbReference type="ARBA" id="ARBA00038091"/>
    </source>
</evidence>
<dbReference type="InterPro" id="IPR036974">
    <property type="entry name" value="PUA_sf"/>
</dbReference>
<dbReference type="GO" id="GO:0003723">
    <property type="term" value="F:RNA binding"/>
    <property type="evidence" value="ECO:0007669"/>
    <property type="project" value="UniProtKB-KW"/>
</dbReference>
<evidence type="ECO:0000256" key="4">
    <source>
        <dbReference type="ARBA" id="ARBA00022603"/>
    </source>
</evidence>
<evidence type="ECO:0000256" key="6">
    <source>
        <dbReference type="ARBA" id="ARBA00022691"/>
    </source>
</evidence>
<keyword evidence="6" id="KW-0949">S-adenosyl-L-methionine</keyword>
<keyword evidence="3" id="KW-0698">rRNA processing</keyword>
<dbReference type="GO" id="GO:0005737">
    <property type="term" value="C:cytoplasm"/>
    <property type="evidence" value="ECO:0007669"/>
    <property type="project" value="UniProtKB-SubCell"/>
</dbReference>
<keyword evidence="11" id="KW-1185">Reference proteome</keyword>
<dbReference type="PANTHER" id="PTHR42873">
    <property type="entry name" value="RIBOSOMAL RNA LARGE SUBUNIT METHYLTRANSFERASE"/>
    <property type="match status" value="1"/>
</dbReference>
<dbReference type="CDD" id="cd21153">
    <property type="entry name" value="PUA_RlmI"/>
    <property type="match status" value="1"/>
</dbReference>
<dbReference type="InterPro" id="IPR002478">
    <property type="entry name" value="PUA"/>
</dbReference>
<dbReference type="Pfam" id="PF10672">
    <property type="entry name" value="Methyltrans_SAM"/>
    <property type="match status" value="1"/>
</dbReference>
<comment type="subcellular location">
    <subcellularLocation>
        <location evidence="1">Cytoplasm</location>
    </subcellularLocation>
</comment>
<keyword evidence="7" id="KW-0694">RNA-binding</keyword>
<dbReference type="CDD" id="cd11572">
    <property type="entry name" value="RlmI_M_like"/>
    <property type="match status" value="1"/>
</dbReference>
<evidence type="ECO:0000256" key="3">
    <source>
        <dbReference type="ARBA" id="ARBA00022552"/>
    </source>
</evidence>
<evidence type="ECO:0000256" key="9">
    <source>
        <dbReference type="SAM" id="MobiDB-lite"/>
    </source>
</evidence>
<name>A0A8B6X7K3_9BURK</name>
<accession>A0A8B6X7K3</accession>
<dbReference type="OrthoDB" id="9805492at2"/>
<evidence type="ECO:0000256" key="5">
    <source>
        <dbReference type="ARBA" id="ARBA00022679"/>
    </source>
</evidence>
<dbReference type="InterPro" id="IPR041532">
    <property type="entry name" value="RlmI-like_PUA"/>
</dbReference>
<evidence type="ECO:0000256" key="2">
    <source>
        <dbReference type="ARBA" id="ARBA00022490"/>
    </source>
</evidence>
<dbReference type="GO" id="GO:0008168">
    <property type="term" value="F:methyltransferase activity"/>
    <property type="evidence" value="ECO:0007669"/>
    <property type="project" value="UniProtKB-KW"/>
</dbReference>
<protein>
    <submittedName>
        <fullName evidence="12">Class I SAM-dependent rRNA methyltransferase</fullName>
        <ecNumber evidence="12">2.1.1.-</ecNumber>
    </submittedName>
</protein>
<dbReference type="GO" id="GO:0032259">
    <property type="term" value="P:methylation"/>
    <property type="evidence" value="ECO:0007669"/>
    <property type="project" value="UniProtKB-KW"/>
</dbReference>
<sequence length="436" mass="46323">MTARLVLKPGRDKALLHGHPWIFSGAIETEPQRMAAGVTVLVESAGGKPLALASWSPKSQIRARVWSFDTTRPIDHAFFKRRVAEAIALRRALMPDFDRQGALRLLHGESDGLPGVICDWFRSELPVAGGEAGSPPSPAEVAGAAPAGKPVPPPGESWLVVQLTSAGAERWRDAIVAALVDATGTPNVYERSDSDVRGLEGLEPRTGVIRAAEGIEGPSAGFSIEENGLRLGVDIVGGHKTGFYADQRVNRAKVGRMSAGKRVLNTFCYTGGFSVAALAGGATQVTSIDSSADAIELARANVARNNLGNGRDDWICDDAFQALRRLRAEERQFDLIILDPPKLAPSAAHAERAARAYKDINLLGFRLLAPGGLLFTYSCSGAISPEFFQKIVAGAASDAPAEAVIVERLGADADHPLRLAFPEGEYLKGLVLRKAG</sequence>
<reference evidence="12" key="3">
    <citation type="submission" date="2025-08" db="UniProtKB">
        <authorList>
            <consortium name="RefSeq"/>
        </authorList>
    </citation>
    <scope>IDENTIFICATION</scope>
</reference>
<dbReference type="SUPFAM" id="SSF53335">
    <property type="entry name" value="S-adenosyl-L-methionine-dependent methyltransferases"/>
    <property type="match status" value="1"/>
</dbReference>
<reference evidence="12" key="1">
    <citation type="journal article" date="2002" name="Curr. Opin. Struct. Biol.">
        <title>SAM (dependent) I AM: the S-adenosylmethionine-dependent methyltransferase fold.</title>
        <authorList>
            <person name="Martin J.L."/>
            <person name="McMillan F.M."/>
        </authorList>
    </citation>
    <scope>NUCLEOTIDE SEQUENCE</scope>
</reference>
<dbReference type="Gene3D" id="3.40.50.150">
    <property type="entry name" value="Vaccinia Virus protein VP39"/>
    <property type="match status" value="1"/>
</dbReference>
<dbReference type="Gene3D" id="3.30.750.80">
    <property type="entry name" value="RNA methyltransferase domain (HRMD) like"/>
    <property type="match status" value="1"/>
</dbReference>
<dbReference type="SMART" id="SM00359">
    <property type="entry name" value="PUA"/>
    <property type="match status" value="1"/>
</dbReference>
<organism evidence="11 12">
    <name type="scientific">Derxia gummosa DSM 723</name>
    <dbReference type="NCBI Taxonomy" id="1121388"/>
    <lineage>
        <taxon>Bacteria</taxon>
        <taxon>Pseudomonadati</taxon>
        <taxon>Pseudomonadota</taxon>
        <taxon>Betaproteobacteria</taxon>
        <taxon>Burkholderiales</taxon>
        <taxon>Alcaligenaceae</taxon>
        <taxon>Derxia</taxon>
    </lineage>
</organism>
<dbReference type="Proteomes" id="UP000675920">
    <property type="component" value="Unplaced"/>
</dbReference>
<evidence type="ECO:0000256" key="1">
    <source>
        <dbReference type="ARBA" id="ARBA00004496"/>
    </source>
</evidence>
<evidence type="ECO:0000259" key="10">
    <source>
        <dbReference type="SMART" id="SM00359"/>
    </source>
</evidence>
<dbReference type="AlphaFoldDB" id="A0A8B6X7K3"/>
<feature type="region of interest" description="Disordered" evidence="9">
    <location>
        <begin position="128"/>
        <end position="150"/>
    </location>
</feature>
<dbReference type="EC" id="2.1.1.-" evidence="12"/>
<evidence type="ECO:0000256" key="7">
    <source>
        <dbReference type="ARBA" id="ARBA00022884"/>
    </source>
</evidence>